<dbReference type="Proteomes" id="UP000297839">
    <property type="component" value="Unassembled WGS sequence"/>
</dbReference>
<protein>
    <recommendedName>
        <fullName evidence="3">Flagellar FliJ protein</fullName>
    </recommendedName>
</protein>
<evidence type="ECO:0000313" key="2">
    <source>
        <dbReference type="Proteomes" id="UP000297839"/>
    </source>
</evidence>
<accession>A0A4Z0BFC2</accession>
<keyword evidence="2" id="KW-1185">Reference proteome</keyword>
<dbReference type="OrthoDB" id="9959378at2"/>
<dbReference type="RefSeq" id="WP_135251494.1">
    <property type="nucleotide sequence ID" value="NZ_SMLK01000009.1"/>
</dbReference>
<organism evidence="1 2">
    <name type="scientific">Ramlibacter humi</name>
    <dbReference type="NCBI Taxonomy" id="2530451"/>
    <lineage>
        <taxon>Bacteria</taxon>
        <taxon>Pseudomonadati</taxon>
        <taxon>Pseudomonadota</taxon>
        <taxon>Betaproteobacteria</taxon>
        <taxon>Burkholderiales</taxon>
        <taxon>Comamonadaceae</taxon>
        <taxon>Ramlibacter</taxon>
    </lineage>
</organism>
<evidence type="ECO:0000313" key="1">
    <source>
        <dbReference type="EMBL" id="TFY97079.1"/>
    </source>
</evidence>
<gene>
    <name evidence="1" type="ORF">EZ216_19665</name>
</gene>
<reference evidence="1 2" key="1">
    <citation type="submission" date="2019-03" db="EMBL/GenBank/DDBJ databases">
        <title>Ramlibacter sp. 18x22-1, whole genome shotgun sequence.</title>
        <authorList>
            <person name="Zhang X."/>
            <person name="Feng G."/>
            <person name="Zhu H."/>
        </authorList>
    </citation>
    <scope>NUCLEOTIDE SEQUENCE [LARGE SCALE GENOMIC DNA]</scope>
    <source>
        <strain evidence="1 2">18x22-1</strain>
    </source>
</reference>
<dbReference type="EMBL" id="SMLK01000009">
    <property type="protein sequence ID" value="TFY97079.1"/>
    <property type="molecule type" value="Genomic_DNA"/>
</dbReference>
<sequence length="164" mass="18494">MTVRPPLRPVRGFDWRLAPLQRKLEWEADEAQAAVARELARRESAASATREAESLLVQASQDARQALEAHADPRAHRHQLAYLTFLNDRVAGVRADEQRVAGDLSAARQELLRRQRRLDVVLRARANALELHLREAARRAQVQVDADWLALRELRGGKDAEGCA</sequence>
<name>A0A4Z0BFC2_9BURK</name>
<comment type="caution">
    <text evidence="1">The sequence shown here is derived from an EMBL/GenBank/DDBJ whole genome shotgun (WGS) entry which is preliminary data.</text>
</comment>
<evidence type="ECO:0008006" key="3">
    <source>
        <dbReference type="Google" id="ProtNLM"/>
    </source>
</evidence>
<dbReference type="AlphaFoldDB" id="A0A4Z0BFC2"/>
<proteinExistence type="predicted"/>